<accession>A0A0E9X3I5</accession>
<dbReference type="AlphaFoldDB" id="A0A0E9X3I5"/>
<name>A0A0E9X3I5_ANGAN</name>
<reference evidence="1" key="1">
    <citation type="submission" date="2014-11" db="EMBL/GenBank/DDBJ databases">
        <authorList>
            <person name="Amaro Gonzalez C."/>
        </authorList>
    </citation>
    <scope>NUCLEOTIDE SEQUENCE</scope>
</reference>
<dbReference type="EMBL" id="GBXM01012349">
    <property type="protein sequence ID" value="JAH96228.1"/>
    <property type="molecule type" value="Transcribed_RNA"/>
</dbReference>
<protein>
    <submittedName>
        <fullName evidence="1">Uncharacterized protein</fullName>
    </submittedName>
</protein>
<evidence type="ECO:0000313" key="1">
    <source>
        <dbReference type="EMBL" id="JAH96228.1"/>
    </source>
</evidence>
<organism evidence="1">
    <name type="scientific">Anguilla anguilla</name>
    <name type="common">European freshwater eel</name>
    <name type="synonym">Muraena anguilla</name>
    <dbReference type="NCBI Taxonomy" id="7936"/>
    <lineage>
        <taxon>Eukaryota</taxon>
        <taxon>Metazoa</taxon>
        <taxon>Chordata</taxon>
        <taxon>Craniata</taxon>
        <taxon>Vertebrata</taxon>
        <taxon>Euteleostomi</taxon>
        <taxon>Actinopterygii</taxon>
        <taxon>Neopterygii</taxon>
        <taxon>Teleostei</taxon>
        <taxon>Anguilliformes</taxon>
        <taxon>Anguillidae</taxon>
        <taxon>Anguilla</taxon>
    </lineage>
</organism>
<sequence>MLHPPFPGKSSSFFKWLILQVRYAEDQTHFVLTALHPYNYNCINKSRFYNLKHLTFVLVCCSELLYFKNTVNEQTGVNNSLIVGRMVLKLVVHLCLAESVKQSHCISRKKNMFLLQYECVLPTY</sequence>
<reference evidence="1" key="2">
    <citation type="journal article" date="2015" name="Fish Shellfish Immunol.">
        <title>Early steps in the European eel (Anguilla anguilla)-Vibrio vulnificus interaction in the gills: Role of the RtxA13 toxin.</title>
        <authorList>
            <person name="Callol A."/>
            <person name="Pajuelo D."/>
            <person name="Ebbesson L."/>
            <person name="Teles M."/>
            <person name="MacKenzie S."/>
            <person name="Amaro C."/>
        </authorList>
    </citation>
    <scope>NUCLEOTIDE SEQUENCE</scope>
</reference>
<proteinExistence type="predicted"/>